<organism evidence="2 3">
    <name type="scientific">Crocodylus porosus</name>
    <name type="common">Saltwater crocodile</name>
    <name type="synonym">Estuarine crocodile</name>
    <dbReference type="NCBI Taxonomy" id="8502"/>
    <lineage>
        <taxon>Eukaryota</taxon>
        <taxon>Metazoa</taxon>
        <taxon>Chordata</taxon>
        <taxon>Craniata</taxon>
        <taxon>Vertebrata</taxon>
        <taxon>Euteleostomi</taxon>
        <taxon>Archelosauria</taxon>
        <taxon>Archosauria</taxon>
        <taxon>Crocodylia</taxon>
        <taxon>Longirostres</taxon>
        <taxon>Crocodylidae</taxon>
        <taxon>Crocodylus</taxon>
    </lineage>
</organism>
<accession>A0A7M4FS35</accession>
<feature type="compositionally biased region" description="Low complexity" evidence="1">
    <location>
        <begin position="10"/>
        <end position="25"/>
    </location>
</feature>
<evidence type="ECO:0000256" key="1">
    <source>
        <dbReference type="SAM" id="MobiDB-lite"/>
    </source>
</evidence>
<dbReference type="AlphaFoldDB" id="A0A7M4FS35"/>
<protein>
    <submittedName>
        <fullName evidence="2">Uncharacterized protein</fullName>
    </submittedName>
</protein>
<keyword evidence="3" id="KW-1185">Reference proteome</keyword>
<proteinExistence type="predicted"/>
<feature type="region of interest" description="Disordered" evidence="1">
    <location>
        <begin position="1"/>
        <end position="25"/>
    </location>
</feature>
<name>A0A7M4FS35_CROPO</name>
<dbReference type="Ensembl" id="ENSCPRT00005003913.1">
    <property type="protein sequence ID" value="ENSCPRP00005003338.1"/>
    <property type="gene ID" value="ENSCPRG00005002462.1"/>
</dbReference>
<reference evidence="2" key="1">
    <citation type="submission" date="2025-08" db="UniProtKB">
        <authorList>
            <consortium name="Ensembl"/>
        </authorList>
    </citation>
    <scope>IDENTIFICATION</scope>
</reference>
<sequence>MPAFSATLHPAPGAGSSPARARGAAVLPPRGGAALRCEPGGRSWRGRSSGRAGTWTRKWLARLDPDRAPVRTMARAGAVGKGVNLRDKLEGNELDLSLSDLSEVPVKELAALPKATVLDLSCNNLAALPVRGSSPGGGLGSAPLSRGTLVVRTGRRPGGQAGSLGGSWPLLRCRIRPGPVSVRVGTGDHSCRLVRKGSPVAVFSGLSSAPCRVRQNAPVLLGCSLVESVTGRAVLLLFGFAVRLLQFDPPGEAGPQQKPAAAAALGLRPPGEFAALGPPEQPAGHPACQLCAAQGKTPLAGSYLSPWAAAWRLFFFFFP</sequence>
<evidence type="ECO:0000313" key="3">
    <source>
        <dbReference type="Proteomes" id="UP000594220"/>
    </source>
</evidence>
<reference evidence="2" key="2">
    <citation type="submission" date="2025-09" db="UniProtKB">
        <authorList>
            <consortium name="Ensembl"/>
        </authorList>
    </citation>
    <scope>IDENTIFICATION</scope>
</reference>
<evidence type="ECO:0000313" key="2">
    <source>
        <dbReference type="Ensembl" id="ENSCPRP00005003338.1"/>
    </source>
</evidence>
<dbReference type="Proteomes" id="UP000594220">
    <property type="component" value="Unplaced"/>
</dbReference>